<dbReference type="EMBL" id="JAFLRD010000006">
    <property type="protein sequence ID" value="MBO0415680.1"/>
    <property type="molecule type" value="Genomic_DNA"/>
</dbReference>
<protein>
    <submittedName>
        <fullName evidence="6">Succinylglutamate desuccinylase/aspartoacylase family protein</fullName>
    </submittedName>
</protein>
<gene>
    <name evidence="6" type="ORF">J1C50_09150</name>
</gene>
<dbReference type="InterPro" id="IPR055438">
    <property type="entry name" value="AstE_AspA_cat"/>
</dbReference>
<sequence length="388" mass="42194">MEIVSRVLPQASIGMRRELLSLHYGRRGDGPKAYLQASLHADELPGMLVIHHLRRLLDQAEAAGLLRGEIVLAPAANPIGLAQALLHQQPGRFELRSGENFNRRFTDFHPLLRSGLEDCLGNDADANLRTVRARMRAALDAQAPVTELDALRLELSRMALDSDLVLDLHCDSQALLHLYADAPFWPALEPLARYLGVAAVVLNDEPGGTTFEESCGQSWWRLAGELGPAQPLPLGCVAATVELRGQGDLDHGQARRDAEALYAYLQLRGHIGGCAPAMPPPVPAPWTWRGMASVSAPTPGLVLRHCVVGAEVKRGQPLLELIDPLENRVTPVLSPAEGLLYVSHPLRYAQAGMELCRILGRADASARVACLNVSVMFPAWPERVLSVE</sequence>
<evidence type="ECO:0000256" key="4">
    <source>
        <dbReference type="ARBA" id="ARBA00022833"/>
    </source>
</evidence>
<evidence type="ECO:0000313" key="6">
    <source>
        <dbReference type="EMBL" id="MBO0415680.1"/>
    </source>
</evidence>
<organism evidence="6 7">
    <name type="scientific">Chromobacterium haemolyticum</name>
    <dbReference type="NCBI Taxonomy" id="394935"/>
    <lineage>
        <taxon>Bacteria</taxon>
        <taxon>Pseudomonadati</taxon>
        <taxon>Pseudomonadota</taxon>
        <taxon>Betaproteobacteria</taxon>
        <taxon>Neisseriales</taxon>
        <taxon>Chromobacteriaceae</taxon>
        <taxon>Chromobacterium</taxon>
    </lineage>
</organism>
<dbReference type="Proteomes" id="UP000664349">
    <property type="component" value="Unassembled WGS sequence"/>
</dbReference>
<dbReference type="Gene3D" id="3.40.630.10">
    <property type="entry name" value="Zn peptidases"/>
    <property type="match status" value="1"/>
</dbReference>
<reference evidence="6 7" key="1">
    <citation type="submission" date="2021-03" db="EMBL/GenBank/DDBJ databases">
        <title>First Case of infection caused by Chromobacterium haemolyticum derived from water in China.</title>
        <authorList>
            <person name="Chen J."/>
            <person name="Liu C."/>
        </authorList>
    </citation>
    <scope>NUCLEOTIDE SEQUENCE [LARGE SCALE GENOMIC DNA]</scope>
    <source>
        <strain evidence="6 7">WJ-5</strain>
    </source>
</reference>
<dbReference type="InterPro" id="IPR053138">
    <property type="entry name" value="N-alpha-Ac-DABA_deacetylase"/>
</dbReference>
<feature type="domain" description="Succinylglutamate desuccinylase/Aspartoacylase catalytic" evidence="5">
    <location>
        <begin position="29"/>
        <end position="232"/>
    </location>
</feature>
<keyword evidence="4" id="KW-0862">Zinc</keyword>
<dbReference type="CDD" id="cd06250">
    <property type="entry name" value="M14_PaAOTO_like"/>
    <property type="match status" value="1"/>
</dbReference>
<proteinExistence type="predicted"/>
<dbReference type="RefSeq" id="WP_200122619.1">
    <property type="nucleotide sequence ID" value="NZ_JAEILV010000005.1"/>
</dbReference>
<keyword evidence="7" id="KW-1185">Reference proteome</keyword>
<name>A0ABS3GKV7_9NEIS</name>
<keyword evidence="2" id="KW-0479">Metal-binding</keyword>
<dbReference type="SUPFAM" id="SSF53187">
    <property type="entry name" value="Zn-dependent exopeptidases"/>
    <property type="match status" value="1"/>
</dbReference>
<evidence type="ECO:0000259" key="5">
    <source>
        <dbReference type="Pfam" id="PF24827"/>
    </source>
</evidence>
<evidence type="ECO:0000256" key="1">
    <source>
        <dbReference type="ARBA" id="ARBA00001947"/>
    </source>
</evidence>
<accession>A0ABS3GKV7</accession>
<dbReference type="PANTHER" id="PTHR37326:SF1">
    <property type="entry name" value="BLL3975 PROTEIN"/>
    <property type="match status" value="1"/>
</dbReference>
<evidence type="ECO:0000313" key="7">
    <source>
        <dbReference type="Proteomes" id="UP000664349"/>
    </source>
</evidence>
<evidence type="ECO:0000256" key="3">
    <source>
        <dbReference type="ARBA" id="ARBA00022801"/>
    </source>
</evidence>
<dbReference type="PANTHER" id="PTHR37326">
    <property type="entry name" value="BLL3975 PROTEIN"/>
    <property type="match status" value="1"/>
</dbReference>
<dbReference type="Pfam" id="PF24827">
    <property type="entry name" value="AstE_AspA_cat"/>
    <property type="match status" value="1"/>
</dbReference>
<comment type="cofactor">
    <cofactor evidence="1">
        <name>Zn(2+)</name>
        <dbReference type="ChEBI" id="CHEBI:29105"/>
    </cofactor>
</comment>
<evidence type="ECO:0000256" key="2">
    <source>
        <dbReference type="ARBA" id="ARBA00022723"/>
    </source>
</evidence>
<keyword evidence="3" id="KW-0378">Hydrolase</keyword>
<comment type="caution">
    <text evidence="6">The sequence shown here is derived from an EMBL/GenBank/DDBJ whole genome shotgun (WGS) entry which is preliminary data.</text>
</comment>